<reference evidence="2 3" key="1">
    <citation type="submission" date="2021-06" db="EMBL/GenBank/DDBJ databases">
        <authorList>
            <person name="Palmer J.M."/>
        </authorList>
    </citation>
    <scope>NUCLEOTIDE SEQUENCE [LARGE SCALE GENOMIC DNA]</scope>
    <source>
        <strain evidence="2 3">XR_2019</strain>
        <tissue evidence="2">Muscle</tissue>
    </source>
</reference>
<feature type="non-terminal residue" evidence="2">
    <location>
        <position position="1"/>
    </location>
</feature>
<keyword evidence="1" id="KW-0175">Coiled coil</keyword>
<keyword evidence="3" id="KW-1185">Reference proteome</keyword>
<dbReference type="EMBL" id="JAHRIM010006187">
    <property type="protein sequence ID" value="MEQ2259763.1"/>
    <property type="molecule type" value="Genomic_DNA"/>
</dbReference>
<feature type="coiled-coil region" evidence="1">
    <location>
        <begin position="5"/>
        <end position="130"/>
    </location>
</feature>
<name>A0ABV0VSY1_9TELE</name>
<evidence type="ECO:0000256" key="1">
    <source>
        <dbReference type="SAM" id="Coils"/>
    </source>
</evidence>
<proteinExistence type="predicted"/>
<evidence type="ECO:0000313" key="2">
    <source>
        <dbReference type="EMBL" id="MEQ2259763.1"/>
    </source>
</evidence>
<sequence length="152" mass="17880">DEKTLTKLLADVQEAQEILSKHKSENNELRKEVMELRRSLQHSRVEAQFLREELRKAGEPSAGPVHHMEEKIQLLKEVERLKASLQEAEQAKVRLLERAKRHQNIHQTNQQKTENELQILNHMINKVRETLLSLPEVVKRCEQLQQLVEYIG</sequence>
<dbReference type="Proteomes" id="UP001444071">
    <property type="component" value="Unassembled WGS sequence"/>
</dbReference>
<protein>
    <submittedName>
        <fullName evidence="2">Uncharacterized protein</fullName>
    </submittedName>
</protein>
<evidence type="ECO:0000313" key="3">
    <source>
        <dbReference type="Proteomes" id="UP001444071"/>
    </source>
</evidence>
<organism evidence="2 3">
    <name type="scientific">Xenotaenia resolanae</name>
    <dbReference type="NCBI Taxonomy" id="208358"/>
    <lineage>
        <taxon>Eukaryota</taxon>
        <taxon>Metazoa</taxon>
        <taxon>Chordata</taxon>
        <taxon>Craniata</taxon>
        <taxon>Vertebrata</taxon>
        <taxon>Euteleostomi</taxon>
        <taxon>Actinopterygii</taxon>
        <taxon>Neopterygii</taxon>
        <taxon>Teleostei</taxon>
        <taxon>Neoteleostei</taxon>
        <taxon>Acanthomorphata</taxon>
        <taxon>Ovalentaria</taxon>
        <taxon>Atherinomorphae</taxon>
        <taxon>Cyprinodontiformes</taxon>
        <taxon>Goodeidae</taxon>
        <taxon>Xenotaenia</taxon>
    </lineage>
</organism>
<dbReference type="PANTHER" id="PTHR15347:SF1">
    <property type="entry name" value="SPERM-ASSOCIATED ANTIGEN 5"/>
    <property type="match status" value="1"/>
</dbReference>
<gene>
    <name evidence="2" type="ORF">XENORESO_017873</name>
</gene>
<accession>A0ABV0VSY1</accession>
<dbReference type="PANTHER" id="PTHR15347">
    <property type="entry name" value="SPERM-ASSOCIATED ANTIGEN 5"/>
    <property type="match status" value="1"/>
</dbReference>
<comment type="caution">
    <text evidence="2">The sequence shown here is derived from an EMBL/GenBank/DDBJ whole genome shotgun (WGS) entry which is preliminary data.</text>
</comment>
<dbReference type="InterPro" id="IPR028728">
    <property type="entry name" value="Astrin"/>
</dbReference>